<name>A0A8S4B046_9TELE</name>
<keyword evidence="10" id="KW-1185">Reference proteome</keyword>
<organism evidence="9 10">
    <name type="scientific">Menidia menidia</name>
    <name type="common">Atlantic silverside</name>
    <dbReference type="NCBI Taxonomy" id="238744"/>
    <lineage>
        <taxon>Eukaryota</taxon>
        <taxon>Metazoa</taxon>
        <taxon>Chordata</taxon>
        <taxon>Craniata</taxon>
        <taxon>Vertebrata</taxon>
        <taxon>Euteleostomi</taxon>
        <taxon>Actinopterygii</taxon>
        <taxon>Neopterygii</taxon>
        <taxon>Teleostei</taxon>
        <taxon>Neoteleostei</taxon>
        <taxon>Acanthomorphata</taxon>
        <taxon>Ovalentaria</taxon>
        <taxon>Atherinomorphae</taxon>
        <taxon>Atheriniformes</taxon>
        <taxon>Atherinopsidae</taxon>
        <taxon>Menidiinae</taxon>
        <taxon>Menidia</taxon>
    </lineage>
</organism>
<gene>
    <name evidence="9" type="ORF">MMEN_LOCUS11221</name>
</gene>
<dbReference type="GO" id="GO:0005739">
    <property type="term" value="C:mitochondrion"/>
    <property type="evidence" value="ECO:0007669"/>
    <property type="project" value="UniProtKB-SubCell"/>
</dbReference>
<dbReference type="CDD" id="cd06558">
    <property type="entry name" value="crotonase-like"/>
    <property type="match status" value="1"/>
</dbReference>
<dbReference type="Gene3D" id="3.90.226.10">
    <property type="entry name" value="2-enoyl-CoA Hydratase, Chain A, domain 1"/>
    <property type="match status" value="1"/>
</dbReference>
<dbReference type="Proteomes" id="UP000677803">
    <property type="component" value="Unassembled WGS sequence"/>
</dbReference>
<keyword evidence="3" id="KW-0276">Fatty acid metabolism</keyword>
<keyword evidence="5" id="KW-0443">Lipid metabolism</keyword>
<comment type="similarity">
    <text evidence="2">Belongs to the enoyl-CoA hydratase/isomerase family.</text>
</comment>
<dbReference type="GO" id="GO:0006631">
    <property type="term" value="P:fatty acid metabolic process"/>
    <property type="evidence" value="ECO:0007669"/>
    <property type="project" value="UniProtKB-KW"/>
</dbReference>
<sequence>MARSLLCRGFDGLQLCRKTLLVSATRFCSQSEPEPLIVRQQNNGIRRLILNNPKKRNALSLSMLESLRENILTDVDSDDLRVIVISAKGPVFSSGHDLKELTSVQGRDHHTKVFHTCSEVMTLIQDIPVPVIAMVNGVATAAGCQLVASCDIAVATEKSTFATPGVNVGLFCSTPAVAIGRAVPRKVAMEMLLTGNPISAHNALLHGLISKVVAEERLEEETLAIARRVCQASRPVVALGKATFQRQMAQGRDKAYATASAVMVDNLALRDGQEGIRAFIEKRKPVWSHRAEKAH</sequence>
<evidence type="ECO:0000256" key="5">
    <source>
        <dbReference type="ARBA" id="ARBA00023098"/>
    </source>
</evidence>
<accession>A0A8S4B046</accession>
<evidence type="ECO:0000313" key="10">
    <source>
        <dbReference type="Proteomes" id="UP000677803"/>
    </source>
</evidence>
<dbReference type="InterPro" id="IPR014748">
    <property type="entry name" value="Enoyl-CoA_hydra_C"/>
</dbReference>
<dbReference type="NCBIfam" id="NF006008">
    <property type="entry name" value="PRK08139.1"/>
    <property type="match status" value="1"/>
</dbReference>
<dbReference type="GO" id="GO:0016836">
    <property type="term" value="F:hydro-lyase activity"/>
    <property type="evidence" value="ECO:0007669"/>
    <property type="project" value="TreeGrafter"/>
</dbReference>
<dbReference type="Gene3D" id="1.10.12.10">
    <property type="entry name" value="Lyase 2-enoyl-coa Hydratase, Chain A, domain 2"/>
    <property type="match status" value="1"/>
</dbReference>
<dbReference type="Pfam" id="PF00378">
    <property type="entry name" value="ECH_1"/>
    <property type="match status" value="1"/>
</dbReference>
<proteinExistence type="inferred from homology"/>
<evidence type="ECO:0000256" key="8">
    <source>
        <dbReference type="ARBA" id="ARBA00040545"/>
    </source>
</evidence>
<protein>
    <recommendedName>
        <fullName evidence="8">Enoyl-CoA hydratase domain-containing protein 3, mitochondrial</fullName>
    </recommendedName>
</protein>
<comment type="subcellular location">
    <subcellularLocation>
        <location evidence="1">Mitochondrion</location>
    </subcellularLocation>
</comment>
<comment type="function">
    <text evidence="7">May play a role in fatty acid biosynthesis and insulin sensitivity.</text>
</comment>
<dbReference type="SUPFAM" id="SSF52096">
    <property type="entry name" value="ClpP/crotonase"/>
    <property type="match status" value="1"/>
</dbReference>
<comment type="caution">
    <text evidence="9">The sequence shown here is derived from an EMBL/GenBank/DDBJ whole genome shotgun (WGS) entry which is preliminary data.</text>
</comment>
<evidence type="ECO:0000313" key="9">
    <source>
        <dbReference type="EMBL" id="CAG5927311.1"/>
    </source>
</evidence>
<dbReference type="InterPro" id="IPR001753">
    <property type="entry name" value="Enoyl-CoA_hydra/iso"/>
</dbReference>
<evidence type="ECO:0000256" key="7">
    <source>
        <dbReference type="ARBA" id="ARBA00037410"/>
    </source>
</evidence>
<evidence type="ECO:0000256" key="4">
    <source>
        <dbReference type="ARBA" id="ARBA00022946"/>
    </source>
</evidence>
<dbReference type="PANTHER" id="PTHR43602:SF1">
    <property type="entry name" value="ENOYL-COA HYDRATASE DOMAIN-CONTAINING PROTEIN 3, MITOCHONDRIAL"/>
    <property type="match status" value="1"/>
</dbReference>
<dbReference type="AlphaFoldDB" id="A0A8S4B046"/>
<reference evidence="9" key="1">
    <citation type="submission" date="2021-05" db="EMBL/GenBank/DDBJ databases">
        <authorList>
            <person name="Tigano A."/>
        </authorList>
    </citation>
    <scope>NUCLEOTIDE SEQUENCE</scope>
</reference>
<keyword evidence="4" id="KW-0809">Transit peptide</keyword>
<dbReference type="PANTHER" id="PTHR43602">
    <property type="match status" value="1"/>
</dbReference>
<keyword evidence="6" id="KW-0496">Mitochondrion</keyword>
<dbReference type="OrthoDB" id="2139957at2759"/>
<dbReference type="InterPro" id="IPR029045">
    <property type="entry name" value="ClpP/crotonase-like_dom_sf"/>
</dbReference>
<dbReference type="InterPro" id="IPR052377">
    <property type="entry name" value="Mitochondrial_ECH-domain"/>
</dbReference>
<evidence type="ECO:0000256" key="1">
    <source>
        <dbReference type="ARBA" id="ARBA00004173"/>
    </source>
</evidence>
<evidence type="ECO:0000256" key="3">
    <source>
        <dbReference type="ARBA" id="ARBA00022832"/>
    </source>
</evidence>
<evidence type="ECO:0000256" key="6">
    <source>
        <dbReference type="ARBA" id="ARBA00023128"/>
    </source>
</evidence>
<evidence type="ECO:0000256" key="2">
    <source>
        <dbReference type="ARBA" id="ARBA00005254"/>
    </source>
</evidence>
<dbReference type="EMBL" id="CAJRST010011113">
    <property type="protein sequence ID" value="CAG5927311.1"/>
    <property type="molecule type" value="Genomic_DNA"/>
</dbReference>